<proteinExistence type="predicted"/>
<feature type="domain" description="N-acetyltransferase" evidence="1">
    <location>
        <begin position="29"/>
        <end position="172"/>
    </location>
</feature>
<gene>
    <name evidence="2" type="ORF">SAMN04488559_1059</name>
</gene>
<dbReference type="PANTHER" id="PTHR43792:SF13">
    <property type="entry name" value="ACETYLTRANSFERASE"/>
    <property type="match status" value="1"/>
</dbReference>
<dbReference type="SUPFAM" id="SSF55729">
    <property type="entry name" value="Acyl-CoA N-acyltransferases (Nat)"/>
    <property type="match status" value="1"/>
</dbReference>
<dbReference type="InterPro" id="IPR000182">
    <property type="entry name" value="GNAT_dom"/>
</dbReference>
<protein>
    <submittedName>
        <fullName evidence="2">Acetyltransferase (GNAT) domain-containing protein</fullName>
    </submittedName>
</protein>
<dbReference type="AlphaFoldDB" id="A0A1H9RQ64"/>
<evidence type="ECO:0000259" key="1">
    <source>
        <dbReference type="PROSITE" id="PS51186"/>
    </source>
</evidence>
<dbReference type="PANTHER" id="PTHR43792">
    <property type="entry name" value="GNAT FAMILY, PUTATIVE (AFU_ORTHOLOGUE AFUA_3G00765)-RELATED-RELATED"/>
    <property type="match status" value="1"/>
</dbReference>
<dbReference type="STRING" id="142588.SAMN04488559_1059"/>
<dbReference type="EMBL" id="FOHA01000005">
    <property type="protein sequence ID" value="SER75111.1"/>
    <property type="molecule type" value="Genomic_DNA"/>
</dbReference>
<dbReference type="GO" id="GO:0016747">
    <property type="term" value="F:acyltransferase activity, transferring groups other than amino-acyl groups"/>
    <property type="evidence" value="ECO:0007669"/>
    <property type="project" value="InterPro"/>
</dbReference>
<name>A0A1H9RQ64_9LACT</name>
<accession>A0A1H9RQ64</accession>
<evidence type="ECO:0000313" key="2">
    <source>
        <dbReference type="EMBL" id="SER75111.1"/>
    </source>
</evidence>
<dbReference type="InterPro" id="IPR016181">
    <property type="entry name" value="Acyl_CoA_acyltransferase"/>
</dbReference>
<dbReference type="CDD" id="cd04301">
    <property type="entry name" value="NAT_SF"/>
    <property type="match status" value="1"/>
</dbReference>
<reference evidence="2 3" key="1">
    <citation type="submission" date="2016-10" db="EMBL/GenBank/DDBJ databases">
        <authorList>
            <person name="de Groot N.N."/>
        </authorList>
    </citation>
    <scope>NUCLEOTIDE SEQUENCE [LARGE SCALE GENOMIC DNA]</scope>
    <source>
        <strain evidence="2 3">DSM 13760</strain>
    </source>
</reference>
<keyword evidence="3" id="KW-1185">Reference proteome</keyword>
<dbReference type="Proteomes" id="UP000198948">
    <property type="component" value="Unassembled WGS sequence"/>
</dbReference>
<dbReference type="InterPro" id="IPR051531">
    <property type="entry name" value="N-acetyltransferase"/>
</dbReference>
<dbReference type="PROSITE" id="PS51186">
    <property type="entry name" value="GNAT"/>
    <property type="match status" value="1"/>
</dbReference>
<dbReference type="Pfam" id="PF13302">
    <property type="entry name" value="Acetyltransf_3"/>
    <property type="match status" value="1"/>
</dbReference>
<evidence type="ECO:0000313" key="3">
    <source>
        <dbReference type="Proteomes" id="UP000198948"/>
    </source>
</evidence>
<dbReference type="OrthoDB" id="452315at2"/>
<dbReference type="RefSeq" id="WP_092651045.1">
    <property type="nucleotide sequence ID" value="NZ_FOHA01000005.1"/>
</dbReference>
<keyword evidence="2" id="KW-0808">Transferase</keyword>
<sequence length="173" mass="19710">MTETMKESNNLVYLMYSVPLIKATIIGNEKLKEVSGFEVAKEWPGMEFSFYLPFALKEIKENLSLEKWNYLIIHKESRTIIGEVSIQGNPSETGIAEIGYSIAPDFRKKGYGKEAVQFLISEIQNRQIEEIHAKAFEENKASQKILLSLGFKETGTSIHGENDKILHYKYVGN</sequence>
<organism evidence="2 3">
    <name type="scientific">Isobaculum melis</name>
    <dbReference type="NCBI Taxonomy" id="142588"/>
    <lineage>
        <taxon>Bacteria</taxon>
        <taxon>Bacillati</taxon>
        <taxon>Bacillota</taxon>
        <taxon>Bacilli</taxon>
        <taxon>Lactobacillales</taxon>
        <taxon>Carnobacteriaceae</taxon>
        <taxon>Isobaculum</taxon>
    </lineage>
</organism>
<dbReference type="Gene3D" id="3.40.630.30">
    <property type="match status" value="1"/>
</dbReference>